<evidence type="ECO:0000259" key="4">
    <source>
        <dbReference type="PROSITE" id="PS52004"/>
    </source>
</evidence>
<sequence length="378" mass="40798">MTKIYLSHSTIISALGFSTEENIRNVEANISGVKLIDDTSYFHSPFYGSIIDKDRLHSAYKKLEYNMEASVLEQAMICSLAEVISASKLKISSKTGLIISTTKGNINALNKQDQSSAYLSVLAQKIKTVFGFKQQPIVVSNACVSGVLALSVAKRYLLENEYDNVFVVSGDLVSEFILSGFNSFQAMSAEPCKPYDAKRKGINIGEAVASILVTKSTANLSEDAVELLGESSINDANHISGPSRIGEGLSRSITIALKEAGLKATDIDYISAHGTATLFNDNMEAEAFNRIGLQKTPVNSYKAYYGHTLGTSGLLETILAMQSLHKNTLFTSLGFTNLGTNKALNVISKNKKTTLTYALKTASGFGGVNTAVVFKKIY</sequence>
<proteinExistence type="inferred from homology"/>
<dbReference type="Proteomes" id="UP000238426">
    <property type="component" value="Unassembled WGS sequence"/>
</dbReference>
<dbReference type="SUPFAM" id="SSF53901">
    <property type="entry name" value="Thiolase-like"/>
    <property type="match status" value="1"/>
</dbReference>
<evidence type="ECO:0000256" key="3">
    <source>
        <dbReference type="RuleBase" id="RU003694"/>
    </source>
</evidence>
<evidence type="ECO:0000313" key="6">
    <source>
        <dbReference type="Proteomes" id="UP000238426"/>
    </source>
</evidence>
<dbReference type="EMBL" id="PXOQ01000007">
    <property type="protein sequence ID" value="PSG90465.1"/>
    <property type="molecule type" value="Genomic_DNA"/>
</dbReference>
<reference evidence="5 6" key="1">
    <citation type="submission" date="2018-03" db="EMBL/GenBank/DDBJ databases">
        <title>Mesoflavibacter sp. HG37 and Mesoflavibacter sp. HG96 sp.nov., two marine bacteria isolated from seawater of Western Pacific Ocean.</title>
        <authorList>
            <person name="Cheng H."/>
            <person name="Wu Y.-H."/>
            <person name="Guo L.-L."/>
            <person name="Xu X.-W."/>
        </authorList>
    </citation>
    <scope>NUCLEOTIDE SEQUENCE [LARGE SCALE GENOMIC DNA]</scope>
    <source>
        <strain evidence="5 6">KCTC 32269</strain>
    </source>
</reference>
<dbReference type="GO" id="GO:0005829">
    <property type="term" value="C:cytosol"/>
    <property type="evidence" value="ECO:0007669"/>
    <property type="project" value="TreeGrafter"/>
</dbReference>
<dbReference type="InterPro" id="IPR014030">
    <property type="entry name" value="Ketoacyl_synth_N"/>
</dbReference>
<keyword evidence="2 3" id="KW-0808">Transferase</keyword>
<protein>
    <submittedName>
        <fullName evidence="5">Beta-ketoacyl synthase</fullName>
    </submittedName>
</protein>
<comment type="similarity">
    <text evidence="1 3">Belongs to the thiolase-like superfamily. Beta-ketoacyl-ACP synthases family.</text>
</comment>
<dbReference type="Pfam" id="PF00109">
    <property type="entry name" value="ketoacyl-synt"/>
    <property type="match status" value="1"/>
</dbReference>
<evidence type="ECO:0000313" key="5">
    <source>
        <dbReference type="EMBL" id="PSG90465.1"/>
    </source>
</evidence>
<dbReference type="GO" id="GO:0006633">
    <property type="term" value="P:fatty acid biosynthetic process"/>
    <property type="evidence" value="ECO:0007669"/>
    <property type="project" value="TreeGrafter"/>
</dbReference>
<dbReference type="OrthoDB" id="9808669at2"/>
<dbReference type="PANTHER" id="PTHR11712">
    <property type="entry name" value="POLYKETIDE SYNTHASE-RELATED"/>
    <property type="match status" value="1"/>
</dbReference>
<dbReference type="InterPro" id="IPR014031">
    <property type="entry name" value="Ketoacyl_synth_C"/>
</dbReference>
<dbReference type="Gene3D" id="3.40.47.10">
    <property type="match status" value="1"/>
</dbReference>
<dbReference type="InterPro" id="IPR016039">
    <property type="entry name" value="Thiolase-like"/>
</dbReference>
<dbReference type="AlphaFoldDB" id="A0A2T1NDE4"/>
<evidence type="ECO:0000256" key="2">
    <source>
        <dbReference type="ARBA" id="ARBA00022679"/>
    </source>
</evidence>
<feature type="domain" description="Ketosynthase family 3 (KS3)" evidence="4">
    <location>
        <begin position="1"/>
        <end position="376"/>
    </location>
</feature>
<name>A0A2T1NDE4_9FLAO</name>
<evidence type="ECO:0000256" key="1">
    <source>
        <dbReference type="ARBA" id="ARBA00008467"/>
    </source>
</evidence>
<dbReference type="InterPro" id="IPR020841">
    <property type="entry name" value="PKS_Beta-ketoAc_synthase_dom"/>
</dbReference>
<dbReference type="PROSITE" id="PS52004">
    <property type="entry name" value="KS3_2"/>
    <property type="match status" value="1"/>
</dbReference>
<dbReference type="InterPro" id="IPR000794">
    <property type="entry name" value="Beta-ketoacyl_synthase"/>
</dbReference>
<keyword evidence="6" id="KW-1185">Reference proteome</keyword>
<accession>A0A2T1NDE4</accession>
<dbReference type="RefSeq" id="WP_106462606.1">
    <property type="nucleotide sequence ID" value="NZ_PXOQ01000007.1"/>
</dbReference>
<dbReference type="GO" id="GO:0004315">
    <property type="term" value="F:3-oxoacyl-[acyl-carrier-protein] synthase activity"/>
    <property type="evidence" value="ECO:0007669"/>
    <property type="project" value="TreeGrafter"/>
</dbReference>
<comment type="caution">
    <text evidence="5">The sequence shown here is derived from an EMBL/GenBank/DDBJ whole genome shotgun (WGS) entry which is preliminary data.</text>
</comment>
<dbReference type="Pfam" id="PF02801">
    <property type="entry name" value="Ketoacyl-synt_C"/>
    <property type="match status" value="1"/>
</dbReference>
<dbReference type="PANTHER" id="PTHR11712:SF320">
    <property type="entry name" value="BETA-KETOACYL SYNTHASE"/>
    <property type="match status" value="1"/>
</dbReference>
<gene>
    <name evidence="5" type="ORF">C7H52_04060</name>
</gene>
<organism evidence="5 6">
    <name type="scientific">Aurantibacter aestuarii</name>
    <dbReference type="NCBI Taxonomy" id="1266046"/>
    <lineage>
        <taxon>Bacteria</taxon>
        <taxon>Pseudomonadati</taxon>
        <taxon>Bacteroidota</taxon>
        <taxon>Flavobacteriia</taxon>
        <taxon>Flavobacteriales</taxon>
        <taxon>Flavobacteriaceae</taxon>
        <taxon>Aurantibacter</taxon>
    </lineage>
</organism>
<dbReference type="SMART" id="SM00825">
    <property type="entry name" value="PKS_KS"/>
    <property type="match status" value="1"/>
</dbReference>